<proteinExistence type="predicted"/>
<evidence type="ECO:0000313" key="2">
    <source>
        <dbReference type="Proteomes" id="UP001249291"/>
    </source>
</evidence>
<reference evidence="1 2" key="1">
    <citation type="submission" date="2023-08" db="EMBL/GenBank/DDBJ databases">
        <title>Functional and genomic diversity of the sorghum phyllosphere microbiome.</title>
        <authorList>
            <person name="Shade A."/>
        </authorList>
    </citation>
    <scope>NUCLEOTIDE SEQUENCE [LARGE SCALE GENOMIC DNA]</scope>
    <source>
        <strain evidence="1 2">SORGH_AS_0445</strain>
    </source>
</reference>
<dbReference type="RefSeq" id="WP_309689763.1">
    <property type="nucleotide sequence ID" value="NZ_JAVIZQ010000001.1"/>
</dbReference>
<protein>
    <submittedName>
        <fullName evidence="1">Uncharacterized protein</fullName>
    </submittedName>
</protein>
<name>A0ABU1HPV2_9MICO</name>
<sequence>MYTNPNTGEVITTEAATFAIKAGAQLLDYQPTNPTEMEYFIREAISLTEKLPDVMLEINGRRYAAERAYIAKKQTQLAHYGRNNVPATFARAMADVDAQDELEAWHNVKAEYHYAAGTERALSRKVNSMLNINRAIAHQFGAQR</sequence>
<organism evidence="1 2">
    <name type="scientific">Microbacterium foliorum</name>
    <dbReference type="NCBI Taxonomy" id="104336"/>
    <lineage>
        <taxon>Bacteria</taxon>
        <taxon>Bacillati</taxon>
        <taxon>Actinomycetota</taxon>
        <taxon>Actinomycetes</taxon>
        <taxon>Micrococcales</taxon>
        <taxon>Microbacteriaceae</taxon>
        <taxon>Microbacterium</taxon>
    </lineage>
</organism>
<dbReference type="EMBL" id="JAVIZQ010000001">
    <property type="protein sequence ID" value="MDR6142070.1"/>
    <property type="molecule type" value="Genomic_DNA"/>
</dbReference>
<comment type="caution">
    <text evidence="1">The sequence shown here is derived from an EMBL/GenBank/DDBJ whole genome shotgun (WGS) entry which is preliminary data.</text>
</comment>
<keyword evidence="2" id="KW-1185">Reference proteome</keyword>
<evidence type="ECO:0000313" key="1">
    <source>
        <dbReference type="EMBL" id="MDR6142070.1"/>
    </source>
</evidence>
<gene>
    <name evidence="1" type="ORF">QE375_001624</name>
</gene>
<dbReference type="Proteomes" id="UP001249291">
    <property type="component" value="Unassembled WGS sequence"/>
</dbReference>
<accession>A0ABU1HPV2</accession>